<name>A0A2G9R7M0_AQUCT</name>
<organism evidence="2 3">
    <name type="scientific">Aquarana catesbeiana</name>
    <name type="common">American bullfrog</name>
    <name type="synonym">Rana catesbeiana</name>
    <dbReference type="NCBI Taxonomy" id="8400"/>
    <lineage>
        <taxon>Eukaryota</taxon>
        <taxon>Metazoa</taxon>
        <taxon>Chordata</taxon>
        <taxon>Craniata</taxon>
        <taxon>Vertebrata</taxon>
        <taxon>Euteleostomi</taxon>
        <taxon>Amphibia</taxon>
        <taxon>Batrachia</taxon>
        <taxon>Anura</taxon>
        <taxon>Neobatrachia</taxon>
        <taxon>Ranoidea</taxon>
        <taxon>Ranidae</taxon>
        <taxon>Aquarana</taxon>
    </lineage>
</organism>
<sequence>MYLRSVSGGRRIIIADRSNEGKSQPQPRGGCGKQPDRIAGSSPPPSNQKDQEVKHLEEATAASLRHATASISMAPNGQEAFGCVTANKLKQMEAA</sequence>
<evidence type="ECO:0000313" key="2">
    <source>
        <dbReference type="EMBL" id="PIO23785.1"/>
    </source>
</evidence>
<dbReference type="AlphaFoldDB" id="A0A2G9R7M0"/>
<accession>A0A2G9R7M0</accession>
<reference evidence="3" key="1">
    <citation type="journal article" date="2017" name="Nat. Commun.">
        <title>The North American bullfrog draft genome provides insight into hormonal regulation of long noncoding RNA.</title>
        <authorList>
            <person name="Hammond S.A."/>
            <person name="Warren R.L."/>
            <person name="Vandervalk B.P."/>
            <person name="Kucuk E."/>
            <person name="Khan H."/>
            <person name="Gibb E.A."/>
            <person name="Pandoh P."/>
            <person name="Kirk H."/>
            <person name="Zhao Y."/>
            <person name="Jones M."/>
            <person name="Mungall A.J."/>
            <person name="Coope R."/>
            <person name="Pleasance S."/>
            <person name="Moore R.A."/>
            <person name="Holt R.A."/>
            <person name="Round J.M."/>
            <person name="Ohora S."/>
            <person name="Walle B.V."/>
            <person name="Veldhoen N."/>
            <person name="Helbing C.C."/>
            <person name="Birol I."/>
        </authorList>
    </citation>
    <scope>NUCLEOTIDE SEQUENCE [LARGE SCALE GENOMIC DNA]</scope>
</reference>
<proteinExistence type="predicted"/>
<dbReference type="Proteomes" id="UP000228934">
    <property type="component" value="Unassembled WGS sequence"/>
</dbReference>
<keyword evidence="3" id="KW-1185">Reference proteome</keyword>
<evidence type="ECO:0000313" key="3">
    <source>
        <dbReference type="Proteomes" id="UP000228934"/>
    </source>
</evidence>
<evidence type="ECO:0000256" key="1">
    <source>
        <dbReference type="SAM" id="MobiDB-lite"/>
    </source>
</evidence>
<gene>
    <name evidence="2" type="ORF">AB205_0069270</name>
</gene>
<feature type="region of interest" description="Disordered" evidence="1">
    <location>
        <begin position="1"/>
        <end position="54"/>
    </location>
</feature>
<protein>
    <submittedName>
        <fullName evidence="2">Uncharacterized protein</fullName>
    </submittedName>
</protein>
<dbReference type="EMBL" id="KV953953">
    <property type="protein sequence ID" value="PIO23785.1"/>
    <property type="molecule type" value="Genomic_DNA"/>
</dbReference>